<comment type="caution">
    <text evidence="2">The sequence shown here is derived from an EMBL/GenBank/DDBJ whole genome shotgun (WGS) entry which is preliminary data.</text>
</comment>
<accession>A0ABR4JAL4</accession>
<proteinExistence type="predicted"/>
<evidence type="ECO:0000313" key="3">
    <source>
        <dbReference type="Proteomes" id="UP001610444"/>
    </source>
</evidence>
<name>A0ABR4JAL4_9EURO</name>
<sequence length="121" mass="14367">MKNDITDPGVALHYIKATLAVWDYLRDREVKASWVQISKDLRSVFQAIDASYYNNRRTLLPAWDEWYVDWVHYHLRRTKDFVEMAIKDMNDVWDLQPNSAKKRSVKSMLNRLETSDPNSGF</sequence>
<dbReference type="RefSeq" id="XP_070892391.1">
    <property type="nucleotide sequence ID" value="XM_071047397.1"/>
</dbReference>
<dbReference type="EMBL" id="JBFXLR010000103">
    <property type="protein sequence ID" value="KAL2837091.1"/>
    <property type="molecule type" value="Genomic_DNA"/>
</dbReference>
<keyword evidence="3" id="KW-1185">Reference proteome</keyword>
<evidence type="ECO:0000256" key="1">
    <source>
        <dbReference type="SAM" id="MobiDB-lite"/>
    </source>
</evidence>
<reference evidence="2 3" key="1">
    <citation type="submission" date="2024-07" db="EMBL/GenBank/DDBJ databases">
        <title>Section-level genome sequencing and comparative genomics of Aspergillus sections Usti and Cavernicolus.</title>
        <authorList>
            <consortium name="Lawrence Berkeley National Laboratory"/>
            <person name="Nybo J.L."/>
            <person name="Vesth T.C."/>
            <person name="Theobald S."/>
            <person name="Frisvad J.C."/>
            <person name="Larsen T.O."/>
            <person name="Kjaerboelling I."/>
            <person name="Rothschild-Mancinelli K."/>
            <person name="Lyhne E.K."/>
            <person name="Kogle M.E."/>
            <person name="Barry K."/>
            <person name="Clum A."/>
            <person name="Na H."/>
            <person name="Ledsgaard L."/>
            <person name="Lin J."/>
            <person name="Lipzen A."/>
            <person name="Kuo A."/>
            <person name="Riley R."/>
            <person name="Mondo S."/>
            <person name="LaButti K."/>
            <person name="Haridas S."/>
            <person name="Pangalinan J."/>
            <person name="Salamov A.A."/>
            <person name="Simmons B.A."/>
            <person name="Magnuson J.K."/>
            <person name="Chen J."/>
            <person name="Drula E."/>
            <person name="Henrissat B."/>
            <person name="Wiebenga A."/>
            <person name="Lubbers R.J."/>
            <person name="Gomes A.C."/>
            <person name="Macurrencykelacurrency M.R."/>
            <person name="Stajich J."/>
            <person name="Grigoriev I.V."/>
            <person name="Mortensen U.H."/>
            <person name="De vries R.P."/>
            <person name="Baker S.E."/>
            <person name="Andersen M.R."/>
        </authorList>
    </citation>
    <scope>NUCLEOTIDE SEQUENCE [LARGE SCALE GENOMIC DNA]</scope>
    <source>
        <strain evidence="2 3">CBS 756.74</strain>
    </source>
</reference>
<feature type="region of interest" description="Disordered" evidence="1">
    <location>
        <begin position="100"/>
        <end position="121"/>
    </location>
</feature>
<evidence type="ECO:0000313" key="2">
    <source>
        <dbReference type="EMBL" id="KAL2837091.1"/>
    </source>
</evidence>
<gene>
    <name evidence="2" type="ORF">BJX68DRAFT_273230</name>
</gene>
<dbReference type="GeneID" id="98162561"/>
<dbReference type="Proteomes" id="UP001610444">
    <property type="component" value="Unassembled WGS sequence"/>
</dbReference>
<protein>
    <submittedName>
        <fullName evidence="2">Uncharacterized protein</fullName>
    </submittedName>
</protein>
<organism evidence="2 3">
    <name type="scientific">Aspergillus pseudodeflectus</name>
    <dbReference type="NCBI Taxonomy" id="176178"/>
    <lineage>
        <taxon>Eukaryota</taxon>
        <taxon>Fungi</taxon>
        <taxon>Dikarya</taxon>
        <taxon>Ascomycota</taxon>
        <taxon>Pezizomycotina</taxon>
        <taxon>Eurotiomycetes</taxon>
        <taxon>Eurotiomycetidae</taxon>
        <taxon>Eurotiales</taxon>
        <taxon>Aspergillaceae</taxon>
        <taxon>Aspergillus</taxon>
        <taxon>Aspergillus subgen. Nidulantes</taxon>
    </lineage>
</organism>